<sequence length="606" mass="70347">MGFGNLFHINIIEVPTTLAFWVLDNFDARRCEIKLQENRRVHIEACDVHRVLGLPNGDCPIKKMKKKEKCNLLDAWRGLFRKKNGRIFASDVAKKMIELKDGGVWFKRHFVLLLIACLIEHPGNGYITPQIMSNLEDMSKVHELEWCEYVMRSLVKHKLEWEKNKMKYFTGPILFLTAFYVDRVVLCRRTVSRTFPIVKNWTYLLMKKRENEELRVGSFGWGYPEESIIIEQEPAHSNNPYGPYAPPDPTCKKSSAIEKNNEDNETNVDSDEFSMKAKAKLKADTMVEIMQMVRGAPKHMFGTVEFNKILEATHEMLKCFDRASTSHETPPAHNQMNNTQTDDEFWENEERLALIDEIETTMIKKQNALKIRADDIPSFSLGLTQDEWGGIDNVIRDIDAMMANDLTEDGPCVKKSRTKSGERVIEVGSTNNDVPIESDAVRNQWHTTSGKDKEKMRPDENVANEDNNEHIQCEQSTMKSKLKLRRKVKIVKAPTHQMEMRNRGIVRKTYKLMSPFIIRVTDMSSKISNVERDLWFWIFHKKDANIEDIVFYNKRVALRRKDIMTMRGNIEISNNVLDAWSSIMNHRELSRAPDSPCRFYASTKPC</sequence>
<comment type="caution">
    <text evidence="1">The sequence shown here is derived from an EMBL/GenBank/DDBJ whole genome shotgun (WGS) entry which is preliminary data.</text>
</comment>
<evidence type="ECO:0000313" key="1">
    <source>
        <dbReference type="EMBL" id="KAH6821191.1"/>
    </source>
</evidence>
<dbReference type="EMBL" id="SDAM02002487">
    <property type="protein sequence ID" value="KAH6821191.1"/>
    <property type="molecule type" value="Genomic_DNA"/>
</dbReference>
<proteinExistence type="predicted"/>
<protein>
    <recommendedName>
        <fullName evidence="3">Aminotransferase-like plant mobile domain-containing protein</fullName>
    </recommendedName>
</protein>
<accession>A0AAD4ITT2</accession>
<dbReference type="Proteomes" id="UP001190926">
    <property type="component" value="Unassembled WGS sequence"/>
</dbReference>
<feature type="non-terminal residue" evidence="1">
    <location>
        <position position="606"/>
    </location>
</feature>
<organism evidence="1 2">
    <name type="scientific">Perilla frutescens var. hirtella</name>
    <name type="common">Perilla citriodora</name>
    <name type="synonym">Perilla setoyensis</name>
    <dbReference type="NCBI Taxonomy" id="608512"/>
    <lineage>
        <taxon>Eukaryota</taxon>
        <taxon>Viridiplantae</taxon>
        <taxon>Streptophyta</taxon>
        <taxon>Embryophyta</taxon>
        <taxon>Tracheophyta</taxon>
        <taxon>Spermatophyta</taxon>
        <taxon>Magnoliopsida</taxon>
        <taxon>eudicotyledons</taxon>
        <taxon>Gunneridae</taxon>
        <taxon>Pentapetalae</taxon>
        <taxon>asterids</taxon>
        <taxon>lamiids</taxon>
        <taxon>Lamiales</taxon>
        <taxon>Lamiaceae</taxon>
        <taxon>Nepetoideae</taxon>
        <taxon>Elsholtzieae</taxon>
        <taxon>Perilla</taxon>
    </lineage>
</organism>
<evidence type="ECO:0000313" key="2">
    <source>
        <dbReference type="Proteomes" id="UP001190926"/>
    </source>
</evidence>
<dbReference type="PANTHER" id="PTHR34835:SF90">
    <property type="entry name" value="AMINOTRANSFERASE-LIKE PLANT MOBILE DOMAIN-CONTAINING PROTEIN"/>
    <property type="match status" value="1"/>
</dbReference>
<keyword evidence="2" id="KW-1185">Reference proteome</keyword>
<gene>
    <name evidence="1" type="ORF">C2S53_020300</name>
</gene>
<dbReference type="AlphaFoldDB" id="A0AAD4ITT2"/>
<evidence type="ECO:0008006" key="3">
    <source>
        <dbReference type="Google" id="ProtNLM"/>
    </source>
</evidence>
<dbReference type="PANTHER" id="PTHR34835">
    <property type="entry name" value="OS07G0283600 PROTEIN-RELATED"/>
    <property type="match status" value="1"/>
</dbReference>
<reference evidence="1 2" key="1">
    <citation type="journal article" date="2021" name="Nat. Commun.">
        <title>Incipient diploidization of the medicinal plant Perilla within 10,000 years.</title>
        <authorList>
            <person name="Zhang Y."/>
            <person name="Shen Q."/>
            <person name="Leng L."/>
            <person name="Zhang D."/>
            <person name="Chen S."/>
            <person name="Shi Y."/>
            <person name="Ning Z."/>
            <person name="Chen S."/>
        </authorList>
    </citation>
    <scope>NUCLEOTIDE SEQUENCE [LARGE SCALE GENOMIC DNA]</scope>
    <source>
        <strain evidence="2">cv. PC099</strain>
    </source>
</reference>
<name>A0AAD4ITT2_PERFH</name>